<evidence type="ECO:0000259" key="2">
    <source>
        <dbReference type="Pfam" id="PF08840"/>
    </source>
</evidence>
<dbReference type="GO" id="GO:0006637">
    <property type="term" value="P:acyl-CoA metabolic process"/>
    <property type="evidence" value="ECO:0007669"/>
    <property type="project" value="TreeGrafter"/>
</dbReference>
<dbReference type="SUPFAM" id="SSF53474">
    <property type="entry name" value="alpha/beta-Hydrolases"/>
    <property type="match status" value="1"/>
</dbReference>
<dbReference type="InterPro" id="IPR014940">
    <property type="entry name" value="BAAT_C"/>
</dbReference>
<dbReference type="STRING" id="161398.PP2015_1452"/>
<proteinExistence type="predicted"/>
<name>A0A0S2K1K6_9GAMM</name>
<dbReference type="PANTHER" id="PTHR10824">
    <property type="entry name" value="ACYL-COENZYME A THIOESTERASE-RELATED"/>
    <property type="match status" value="1"/>
</dbReference>
<dbReference type="GO" id="GO:0006631">
    <property type="term" value="P:fatty acid metabolic process"/>
    <property type="evidence" value="ECO:0007669"/>
    <property type="project" value="TreeGrafter"/>
</dbReference>
<accession>A0A0S2K1K6</accession>
<dbReference type="AlphaFoldDB" id="A0A0S2K1K6"/>
<dbReference type="Gene3D" id="3.40.50.1820">
    <property type="entry name" value="alpha/beta hydrolase"/>
    <property type="match status" value="1"/>
</dbReference>
<organism evidence="3 4">
    <name type="scientific">Pseudoalteromonas phenolica</name>
    <dbReference type="NCBI Taxonomy" id="161398"/>
    <lineage>
        <taxon>Bacteria</taxon>
        <taxon>Pseudomonadati</taxon>
        <taxon>Pseudomonadota</taxon>
        <taxon>Gammaproteobacteria</taxon>
        <taxon>Alteromonadales</taxon>
        <taxon>Pseudoalteromonadaceae</taxon>
        <taxon>Pseudoalteromonas</taxon>
    </lineage>
</organism>
<dbReference type="KEGG" id="pphe:PP2015_1452"/>
<dbReference type="EMBL" id="CP013187">
    <property type="protein sequence ID" value="ALO41956.1"/>
    <property type="molecule type" value="Genomic_DNA"/>
</dbReference>
<protein>
    <recommendedName>
        <fullName evidence="2">BAAT/Acyl-CoA thioester hydrolase C-terminal domain-containing protein</fullName>
    </recommendedName>
</protein>
<evidence type="ECO:0000313" key="3">
    <source>
        <dbReference type="EMBL" id="ALO41956.1"/>
    </source>
</evidence>
<dbReference type="Proteomes" id="UP000061457">
    <property type="component" value="Chromosome I"/>
</dbReference>
<dbReference type="GO" id="GO:0047617">
    <property type="term" value="F:fatty acyl-CoA hydrolase activity"/>
    <property type="evidence" value="ECO:0007669"/>
    <property type="project" value="TreeGrafter"/>
</dbReference>
<evidence type="ECO:0000313" key="4">
    <source>
        <dbReference type="Proteomes" id="UP000061457"/>
    </source>
</evidence>
<sequence>MYKSIRFLLITIALLVIQNALADDATYSIEKVTYKNLVAELYLPKSTKAVPVVIAFGGSEGGIGTGKANGEMIAPHGVAVLALAYFDAPGISKTLDQIPLEYFLDAIDYVTTHKKINANKIGVVAGSRGSEAAFLMASLDKRIKSVVVTTPSKVAWYGMTKARSAWTYQNRDIPALSLGLSKEAKLIDRFSVALNDEKKSNEAQFNFEEINGPILLISAEHDQVWPSYKMSSDIKAYLESLNFKHTVIHNAYKTGHGFSQETAPEIKLSIINHFIKTL</sequence>
<dbReference type="PATRIC" id="fig|161398.10.peg.1476"/>
<dbReference type="PANTHER" id="PTHR10824:SF4">
    <property type="entry name" value="ACYL-COENZYME A THIOESTERASE 1-LIKE"/>
    <property type="match status" value="1"/>
</dbReference>
<dbReference type="InterPro" id="IPR029058">
    <property type="entry name" value="AB_hydrolase_fold"/>
</dbReference>
<gene>
    <name evidence="3" type="ORF">PP2015_1452</name>
</gene>
<keyword evidence="4" id="KW-1185">Reference proteome</keyword>
<feature type="chain" id="PRO_5006601044" description="BAAT/Acyl-CoA thioester hydrolase C-terminal domain-containing protein" evidence="1">
    <location>
        <begin position="23"/>
        <end position="278"/>
    </location>
</feature>
<feature type="signal peptide" evidence="1">
    <location>
        <begin position="1"/>
        <end position="22"/>
    </location>
</feature>
<reference evidence="3 4" key="1">
    <citation type="submission" date="2015-11" db="EMBL/GenBank/DDBJ databases">
        <authorList>
            <person name="Zhang Y."/>
            <person name="Guo Z."/>
        </authorList>
    </citation>
    <scope>NUCLEOTIDE SEQUENCE [LARGE SCALE GENOMIC DNA]</scope>
    <source>
        <strain evidence="3 4">KCTC 12086</strain>
    </source>
</reference>
<dbReference type="Pfam" id="PF08840">
    <property type="entry name" value="BAAT_C"/>
    <property type="match status" value="1"/>
</dbReference>
<dbReference type="OrthoDB" id="6306838at2"/>
<dbReference type="RefSeq" id="WP_058029647.1">
    <property type="nucleotide sequence ID" value="NZ_CP013187.1"/>
</dbReference>
<feature type="domain" description="BAAT/Acyl-CoA thioester hydrolase C-terminal" evidence="2">
    <location>
        <begin position="98"/>
        <end position="259"/>
    </location>
</feature>
<evidence type="ECO:0000256" key="1">
    <source>
        <dbReference type="SAM" id="SignalP"/>
    </source>
</evidence>
<keyword evidence="1" id="KW-0732">Signal</keyword>